<sequence>MSLFRTLATALAALSLAAPVGAQDAAQRRLWNAPSAPFRIIGNVYYVGTAGLSAFLIADPAGLVLIDGGLPESAPQIAANIRRLGFRLRDVRYLLNNHSHVDHAGGLAALQAATGAPLVSSAGDRADLVAGRTIGREDLDRFPPIRPARTIGEGGTIRVGRTILTAHLTPGHTDGATSWTLRTQDKGRPMTILFLSSLSVAGRPLVRGTPPRETKAVAEFRSTFRRLATMHADVMLSYHAEQFDLPAKRRSLAAGNRLAFVDPGELPRYVGAARRAFEEELARQRRTPQS</sequence>
<dbReference type="Gene3D" id="3.60.15.10">
    <property type="entry name" value="Ribonuclease Z/Hydroxyacylglutathione hydrolase-like"/>
    <property type="match status" value="1"/>
</dbReference>
<reference evidence="3 4" key="2">
    <citation type="submission" date="2020-08" db="EMBL/GenBank/DDBJ databases">
        <title>The Agave Microbiome: Exploring the role of microbial communities in plant adaptations to desert environments.</title>
        <authorList>
            <person name="Partida-Martinez L.P."/>
        </authorList>
    </citation>
    <scope>NUCLEOTIDE SEQUENCE [LARGE SCALE GENOMIC DNA]</scope>
    <source>
        <strain evidence="3 4">AS2.3</strain>
    </source>
</reference>
<dbReference type="RefSeq" id="WP_179508366.1">
    <property type="nucleotide sequence ID" value="NZ_JACCBY010000002.1"/>
</dbReference>
<comment type="caution">
    <text evidence="3">The sequence shown here is derived from an EMBL/GenBank/DDBJ whole genome shotgun (WGS) entry which is preliminary data.</text>
</comment>
<dbReference type="PANTHER" id="PTHR42951:SF17">
    <property type="entry name" value="METALLO-BETA-LACTAMASE DOMAIN-CONTAINING PROTEIN"/>
    <property type="match status" value="1"/>
</dbReference>
<dbReference type="InterPro" id="IPR036866">
    <property type="entry name" value="RibonucZ/Hydroxyglut_hydro"/>
</dbReference>
<dbReference type="SUPFAM" id="SSF56281">
    <property type="entry name" value="Metallo-hydrolase/oxidoreductase"/>
    <property type="match status" value="1"/>
</dbReference>
<keyword evidence="3" id="KW-0378">Hydrolase</keyword>
<name>A0A7Y9FM59_9SPHN</name>
<keyword evidence="4" id="KW-1185">Reference proteome</keyword>
<dbReference type="InterPro" id="IPR001279">
    <property type="entry name" value="Metallo-B-lactamas"/>
</dbReference>
<dbReference type="PANTHER" id="PTHR42951">
    <property type="entry name" value="METALLO-BETA-LACTAMASE DOMAIN-CONTAINING"/>
    <property type="match status" value="1"/>
</dbReference>
<dbReference type="NCBIfam" id="NF012229">
    <property type="entry name" value="bla_class_B_core"/>
    <property type="match status" value="1"/>
</dbReference>
<evidence type="ECO:0000313" key="3">
    <source>
        <dbReference type="EMBL" id="NYD89860.1"/>
    </source>
</evidence>
<dbReference type="EC" id="3.5.2.6" evidence="3"/>
<feature type="domain" description="Metallo-beta-lactamase" evidence="2">
    <location>
        <begin position="51"/>
        <end position="239"/>
    </location>
</feature>
<gene>
    <name evidence="3" type="ORF">HD841_001640</name>
</gene>
<dbReference type="GO" id="GO:0008800">
    <property type="term" value="F:beta-lactamase activity"/>
    <property type="evidence" value="ECO:0007669"/>
    <property type="project" value="UniProtKB-EC"/>
</dbReference>
<proteinExistence type="predicted"/>
<accession>A0A7Y9FM59</accession>
<reference evidence="3 4" key="1">
    <citation type="submission" date="2020-07" db="EMBL/GenBank/DDBJ databases">
        <authorList>
            <person name="Partida-Martinez L."/>
            <person name="Huntemann M."/>
            <person name="Clum A."/>
            <person name="Wang J."/>
            <person name="Palaniappan K."/>
            <person name="Ritter S."/>
            <person name="Chen I.-M."/>
            <person name="Stamatis D."/>
            <person name="Reddy T."/>
            <person name="O'Malley R."/>
            <person name="Daum C."/>
            <person name="Shapiro N."/>
            <person name="Ivanova N."/>
            <person name="Kyrpides N."/>
            <person name="Woyke T."/>
        </authorList>
    </citation>
    <scope>NUCLEOTIDE SEQUENCE [LARGE SCALE GENOMIC DNA]</scope>
    <source>
        <strain evidence="3 4">AS2.3</strain>
    </source>
</reference>
<dbReference type="EMBL" id="JACCBY010000002">
    <property type="protein sequence ID" value="NYD89860.1"/>
    <property type="molecule type" value="Genomic_DNA"/>
</dbReference>
<evidence type="ECO:0000256" key="1">
    <source>
        <dbReference type="SAM" id="SignalP"/>
    </source>
</evidence>
<evidence type="ECO:0000259" key="2">
    <source>
        <dbReference type="SMART" id="SM00849"/>
    </source>
</evidence>
<dbReference type="SMART" id="SM00849">
    <property type="entry name" value="Lactamase_B"/>
    <property type="match status" value="1"/>
</dbReference>
<organism evidence="3 4">
    <name type="scientific">Sphingomonas melonis</name>
    <dbReference type="NCBI Taxonomy" id="152682"/>
    <lineage>
        <taxon>Bacteria</taxon>
        <taxon>Pseudomonadati</taxon>
        <taxon>Pseudomonadota</taxon>
        <taxon>Alphaproteobacteria</taxon>
        <taxon>Sphingomonadales</taxon>
        <taxon>Sphingomonadaceae</taxon>
        <taxon>Sphingomonas</taxon>
    </lineage>
</organism>
<dbReference type="NCBIfam" id="NF033105">
    <property type="entry name" value="bla_subclass_B3"/>
    <property type="match status" value="1"/>
</dbReference>
<dbReference type="AlphaFoldDB" id="A0A7Y9FM59"/>
<dbReference type="Pfam" id="PF00753">
    <property type="entry name" value="Lactamase_B"/>
    <property type="match status" value="1"/>
</dbReference>
<evidence type="ECO:0000313" key="4">
    <source>
        <dbReference type="Proteomes" id="UP000517753"/>
    </source>
</evidence>
<dbReference type="Proteomes" id="UP000517753">
    <property type="component" value="Unassembled WGS sequence"/>
</dbReference>
<feature type="chain" id="PRO_5031167208" evidence="1">
    <location>
        <begin position="23"/>
        <end position="290"/>
    </location>
</feature>
<protein>
    <submittedName>
        <fullName evidence="3">Metallo-beta-lactamase class B</fullName>
        <ecNumber evidence="3">3.5.2.6</ecNumber>
    </submittedName>
</protein>
<keyword evidence="1" id="KW-0732">Signal</keyword>
<feature type="signal peptide" evidence="1">
    <location>
        <begin position="1"/>
        <end position="22"/>
    </location>
</feature>
<dbReference type="InterPro" id="IPR050855">
    <property type="entry name" value="NDM-1-like"/>
</dbReference>